<evidence type="ECO:0008006" key="3">
    <source>
        <dbReference type="Google" id="ProtNLM"/>
    </source>
</evidence>
<dbReference type="RefSeq" id="WP_376983802.1">
    <property type="nucleotide sequence ID" value="NZ_JBHRWW010000006.1"/>
</dbReference>
<evidence type="ECO:0000313" key="2">
    <source>
        <dbReference type="Proteomes" id="UP001595685"/>
    </source>
</evidence>
<keyword evidence="2" id="KW-1185">Reference proteome</keyword>
<sequence>MDEDPSRTGPALVEVRQDGEVVGTVELQSGGTAGVQVPPGPVEAYVDGELVGSGDLGENGSITFSCAAPTSSGDPTPQP</sequence>
<accession>A0ABV7WJK4</accession>
<protein>
    <recommendedName>
        <fullName evidence="3">DUF4115 domain-containing protein</fullName>
    </recommendedName>
</protein>
<evidence type="ECO:0000313" key="1">
    <source>
        <dbReference type="EMBL" id="MFC3688726.1"/>
    </source>
</evidence>
<comment type="caution">
    <text evidence="1">The sequence shown here is derived from an EMBL/GenBank/DDBJ whole genome shotgun (WGS) entry which is preliminary data.</text>
</comment>
<organism evidence="1 2">
    <name type="scientific">Aquipuribacter hungaricus</name>
    <dbReference type="NCBI Taxonomy" id="545624"/>
    <lineage>
        <taxon>Bacteria</taxon>
        <taxon>Bacillati</taxon>
        <taxon>Actinomycetota</taxon>
        <taxon>Actinomycetes</taxon>
        <taxon>Micrococcales</taxon>
        <taxon>Intrasporangiaceae</taxon>
        <taxon>Aquipuribacter</taxon>
    </lineage>
</organism>
<dbReference type="EMBL" id="JBHRWW010000006">
    <property type="protein sequence ID" value="MFC3688726.1"/>
    <property type="molecule type" value="Genomic_DNA"/>
</dbReference>
<gene>
    <name evidence="1" type="ORF">ACFOLH_10265</name>
</gene>
<name>A0ABV7WJK4_9MICO</name>
<reference evidence="2" key="1">
    <citation type="journal article" date="2019" name="Int. J. Syst. Evol. Microbiol.">
        <title>The Global Catalogue of Microorganisms (GCM) 10K type strain sequencing project: providing services to taxonomists for standard genome sequencing and annotation.</title>
        <authorList>
            <consortium name="The Broad Institute Genomics Platform"/>
            <consortium name="The Broad Institute Genome Sequencing Center for Infectious Disease"/>
            <person name="Wu L."/>
            <person name="Ma J."/>
        </authorList>
    </citation>
    <scope>NUCLEOTIDE SEQUENCE [LARGE SCALE GENOMIC DNA]</scope>
    <source>
        <strain evidence="2">NCAIM B.02333</strain>
    </source>
</reference>
<proteinExistence type="predicted"/>
<dbReference type="Proteomes" id="UP001595685">
    <property type="component" value="Unassembled WGS sequence"/>
</dbReference>